<dbReference type="Gene3D" id="3.40.50.720">
    <property type="entry name" value="NAD(P)-binding Rossmann-like Domain"/>
    <property type="match status" value="1"/>
</dbReference>
<keyword evidence="2" id="KW-0472">Membrane</keyword>
<dbReference type="OrthoDB" id="798891at2"/>
<evidence type="ECO:0000256" key="3">
    <source>
        <dbReference type="ARBA" id="ARBA00023237"/>
    </source>
</evidence>
<evidence type="ECO:0000256" key="1">
    <source>
        <dbReference type="ARBA" id="ARBA00004442"/>
    </source>
</evidence>
<dbReference type="Gene3D" id="2.40.170.20">
    <property type="entry name" value="TonB-dependent receptor, beta-barrel domain"/>
    <property type="match status" value="1"/>
</dbReference>
<keyword evidence="4" id="KW-0675">Receptor</keyword>
<dbReference type="EMBL" id="FXTN01000010">
    <property type="protein sequence ID" value="SMO91246.1"/>
    <property type="molecule type" value="Genomic_DNA"/>
</dbReference>
<reference evidence="4 5" key="1">
    <citation type="submission" date="2017-05" db="EMBL/GenBank/DDBJ databases">
        <authorList>
            <person name="Varghese N."/>
            <person name="Submissions S."/>
        </authorList>
    </citation>
    <scope>NUCLEOTIDE SEQUENCE [LARGE SCALE GENOMIC DNA]</scope>
    <source>
        <strain evidence="4 5">DSM 19036</strain>
    </source>
</reference>
<organism evidence="4 5">
    <name type="scientific">Pedobacter westerhofensis</name>
    <dbReference type="NCBI Taxonomy" id="425512"/>
    <lineage>
        <taxon>Bacteria</taxon>
        <taxon>Pseudomonadati</taxon>
        <taxon>Bacteroidota</taxon>
        <taxon>Sphingobacteriia</taxon>
        <taxon>Sphingobacteriales</taxon>
        <taxon>Sphingobacteriaceae</taxon>
        <taxon>Pedobacter</taxon>
    </lineage>
</organism>
<sequence length="154" mass="17294">MKIALITGANQGIGKQVAKELVANGIEYKDPEDAYSNGRRISAPKVTGSITYNPIRVVDLTLNYKGIISHDQFAKNATTGLYNSYEGPEHPYNLFNFAAGYKVNKNTRLSMGVENLFNEDYFPAISQWIMLPDFYLKGRGRAMNLTLSQRFLQC</sequence>
<dbReference type="InterPro" id="IPR036291">
    <property type="entry name" value="NAD(P)-bd_dom_sf"/>
</dbReference>
<accession>A0A521F599</accession>
<evidence type="ECO:0000313" key="5">
    <source>
        <dbReference type="Proteomes" id="UP000320300"/>
    </source>
</evidence>
<comment type="subcellular location">
    <subcellularLocation>
        <location evidence="1">Cell outer membrane</location>
    </subcellularLocation>
</comment>
<dbReference type="InterPro" id="IPR002347">
    <property type="entry name" value="SDR_fam"/>
</dbReference>
<dbReference type="Proteomes" id="UP000320300">
    <property type="component" value="Unassembled WGS sequence"/>
</dbReference>
<dbReference type="RefSeq" id="WP_142529865.1">
    <property type="nucleotide sequence ID" value="NZ_CBCSJO010000010.1"/>
</dbReference>
<evidence type="ECO:0000313" key="4">
    <source>
        <dbReference type="EMBL" id="SMO91246.1"/>
    </source>
</evidence>
<dbReference type="InterPro" id="IPR036942">
    <property type="entry name" value="Beta-barrel_TonB_sf"/>
</dbReference>
<name>A0A521F599_9SPHI</name>
<dbReference type="AlphaFoldDB" id="A0A521F599"/>
<dbReference type="PRINTS" id="PR00081">
    <property type="entry name" value="GDHRDH"/>
</dbReference>
<dbReference type="SUPFAM" id="SSF51735">
    <property type="entry name" value="NAD(P)-binding Rossmann-fold domains"/>
    <property type="match status" value="1"/>
</dbReference>
<keyword evidence="5" id="KW-1185">Reference proteome</keyword>
<dbReference type="GO" id="GO:0009279">
    <property type="term" value="C:cell outer membrane"/>
    <property type="evidence" value="ECO:0007669"/>
    <property type="project" value="UniProtKB-SubCell"/>
</dbReference>
<protein>
    <submittedName>
        <fullName evidence="4">TonB dependent receptor</fullName>
    </submittedName>
</protein>
<proteinExistence type="predicted"/>
<dbReference type="SUPFAM" id="SSF56935">
    <property type="entry name" value="Porins"/>
    <property type="match status" value="1"/>
</dbReference>
<gene>
    <name evidence="4" type="ORF">SAMN06265348_110153</name>
</gene>
<keyword evidence="3" id="KW-0998">Cell outer membrane</keyword>
<evidence type="ECO:0000256" key="2">
    <source>
        <dbReference type="ARBA" id="ARBA00023136"/>
    </source>
</evidence>